<evidence type="ECO:0000256" key="1">
    <source>
        <dbReference type="ARBA" id="ARBA00004141"/>
    </source>
</evidence>
<dbReference type="InterPro" id="IPR049452">
    <property type="entry name" value="Anoctamin_TM"/>
</dbReference>
<dbReference type="InterPro" id="IPR049456">
    <property type="entry name" value="Anoctamin_N_fung"/>
</dbReference>
<evidence type="ECO:0000256" key="3">
    <source>
        <dbReference type="ARBA" id="ARBA00022989"/>
    </source>
</evidence>
<evidence type="ECO:0000259" key="8">
    <source>
        <dbReference type="Pfam" id="PF20877"/>
    </source>
</evidence>
<accession>A0A8H5M7E9</accession>
<feature type="transmembrane region" description="Helical" evidence="6">
    <location>
        <begin position="264"/>
        <end position="291"/>
    </location>
</feature>
<feature type="region of interest" description="Disordered" evidence="5">
    <location>
        <begin position="721"/>
        <end position="757"/>
    </location>
</feature>
<feature type="domain" description="Anoctamin transmembrane" evidence="7">
    <location>
        <begin position="167"/>
        <end position="694"/>
    </location>
</feature>
<evidence type="ECO:0000313" key="10">
    <source>
        <dbReference type="Proteomes" id="UP000565441"/>
    </source>
</evidence>
<dbReference type="GO" id="GO:0032541">
    <property type="term" value="C:cortical endoplasmic reticulum"/>
    <property type="evidence" value="ECO:0007669"/>
    <property type="project" value="TreeGrafter"/>
</dbReference>
<name>A0A8H5M7E9_9AGAR</name>
<evidence type="ECO:0008006" key="11">
    <source>
        <dbReference type="Google" id="ProtNLM"/>
    </source>
</evidence>
<feature type="domain" description="Anoctamin alpha-beta plait" evidence="8">
    <location>
        <begin position="4"/>
        <end position="135"/>
    </location>
</feature>
<dbReference type="PANTHER" id="PTHR12308:SF73">
    <property type="entry name" value="ANOCTAMIN"/>
    <property type="match status" value="1"/>
</dbReference>
<evidence type="ECO:0000259" key="7">
    <source>
        <dbReference type="Pfam" id="PF04547"/>
    </source>
</evidence>
<dbReference type="Proteomes" id="UP000565441">
    <property type="component" value="Unassembled WGS sequence"/>
</dbReference>
<dbReference type="EMBL" id="JAACJP010000006">
    <property type="protein sequence ID" value="KAF5383633.1"/>
    <property type="molecule type" value="Genomic_DNA"/>
</dbReference>
<comment type="subcellular location">
    <subcellularLocation>
        <location evidence="1">Membrane</location>
        <topology evidence="1">Multi-pass membrane protein</topology>
    </subcellularLocation>
</comment>
<keyword evidence="3 6" id="KW-1133">Transmembrane helix</keyword>
<keyword evidence="10" id="KW-1185">Reference proteome</keyword>
<evidence type="ECO:0000256" key="2">
    <source>
        <dbReference type="ARBA" id="ARBA00022692"/>
    </source>
</evidence>
<feature type="transmembrane region" description="Helical" evidence="6">
    <location>
        <begin position="303"/>
        <end position="326"/>
    </location>
</feature>
<protein>
    <recommendedName>
        <fullName evidence="11">DUF590-domain-containing protein</fullName>
    </recommendedName>
</protein>
<proteinExistence type="predicted"/>
<dbReference type="PANTHER" id="PTHR12308">
    <property type="entry name" value="ANOCTAMIN"/>
    <property type="match status" value="1"/>
</dbReference>
<dbReference type="OrthoDB" id="296386at2759"/>
<evidence type="ECO:0000256" key="4">
    <source>
        <dbReference type="ARBA" id="ARBA00023136"/>
    </source>
</evidence>
<evidence type="ECO:0000256" key="6">
    <source>
        <dbReference type="SAM" id="Phobius"/>
    </source>
</evidence>
<dbReference type="InterPro" id="IPR007632">
    <property type="entry name" value="Anoctamin"/>
</dbReference>
<evidence type="ECO:0000313" key="9">
    <source>
        <dbReference type="EMBL" id="KAF5383633.1"/>
    </source>
</evidence>
<dbReference type="AlphaFoldDB" id="A0A8H5M7E9"/>
<feature type="transmembrane region" description="Helical" evidence="6">
    <location>
        <begin position="346"/>
        <end position="370"/>
    </location>
</feature>
<feature type="transmembrane region" description="Helical" evidence="6">
    <location>
        <begin position="208"/>
        <end position="225"/>
    </location>
</feature>
<reference evidence="9 10" key="1">
    <citation type="journal article" date="2020" name="ISME J.">
        <title>Uncovering the hidden diversity of litter-decomposition mechanisms in mushroom-forming fungi.</title>
        <authorList>
            <person name="Floudas D."/>
            <person name="Bentzer J."/>
            <person name="Ahren D."/>
            <person name="Johansson T."/>
            <person name="Persson P."/>
            <person name="Tunlid A."/>
        </authorList>
    </citation>
    <scope>NUCLEOTIDE SEQUENCE [LARGE SCALE GENOMIC DNA]</scope>
    <source>
        <strain evidence="9 10">CBS 661.87</strain>
    </source>
</reference>
<evidence type="ECO:0000256" key="5">
    <source>
        <dbReference type="SAM" id="MobiDB-lite"/>
    </source>
</evidence>
<comment type="caution">
    <text evidence="9">The sequence shown here is derived from an EMBL/GenBank/DDBJ whole genome shotgun (WGS) entry which is preliminary data.</text>
</comment>
<sequence>MLPEVDLVITFRATKKTSLSKQQIRQDSRKAEQQYSRLIDTLTYGGLRAVGRRGESLGHLLVFVSCPKSHVASLTQRERHSDFLSGLPTTHLSSGSESIQLSPADRIRLVHGYVTSIPSDGGLGITPGSSDWDLVESIMTLHDRAFNETWVRSWTLRQIASVQLEKIRGQFGDSVAFYYAFLSSYTKALVFPAILGIISYFFGTPYSPVYSSLVFVWAVVFVEWWRIHERTLSLRFGTRGSFRVEKRRADYKPGYSWWKRELRILASLPVLLLFAGILTALLTGIFVFEAFVTQLYTGPGHKYISFSPTILFVALVPRFLALYQTLAERLTTWENHAQYSTHAASLTLKTFALSALVAYLGLGLSAFVYVPFGEGVMQILQAWIFHETTTGHLKGMNATISDKGMNATISDGVTEDKAPGLTGGFWDMDKSNARHKLNPARLKDQMFAYTVTNQAVNTFVEVGLPFILRAVASLRNGKKGNSAPGSPGGKNGVKKRVVFEDEKEKGGMEEREYLDRVRAEVALPEYELFGDYSEMVTQFGYVALWSTIWPLAPVMALLNNFLELRSDAFKMTVHNRHPIPARTDTIGPWLDALTFLTWLSALTNSALVYLFCPRSQTQCSATPSVDKVHQHLFSASGAASPDSGADGGLVATKELLFTALLIALAASHGYIILRTLVRHLVERIAWTGSEEVKEREREDRDLKEKFLKGFLVEDERRRDVDVGTAEGGGEVAGEARNTGVKNVEGAEPGTVSGFWDNDEGLEEISRVSKEV</sequence>
<dbReference type="Pfam" id="PF04547">
    <property type="entry name" value="Anoctamin"/>
    <property type="match status" value="1"/>
</dbReference>
<organism evidence="9 10">
    <name type="scientific">Tricholomella constricta</name>
    <dbReference type="NCBI Taxonomy" id="117010"/>
    <lineage>
        <taxon>Eukaryota</taxon>
        <taxon>Fungi</taxon>
        <taxon>Dikarya</taxon>
        <taxon>Basidiomycota</taxon>
        <taxon>Agaricomycotina</taxon>
        <taxon>Agaricomycetes</taxon>
        <taxon>Agaricomycetidae</taxon>
        <taxon>Agaricales</taxon>
        <taxon>Tricholomatineae</taxon>
        <taxon>Lyophyllaceae</taxon>
        <taxon>Tricholomella</taxon>
    </lineage>
</organism>
<gene>
    <name evidence="9" type="ORF">D9615_003802</name>
</gene>
<feature type="transmembrane region" description="Helical" evidence="6">
    <location>
        <begin position="176"/>
        <end position="202"/>
    </location>
</feature>
<keyword evidence="2 6" id="KW-0812">Transmembrane</keyword>
<dbReference type="GO" id="GO:0016020">
    <property type="term" value="C:membrane"/>
    <property type="evidence" value="ECO:0007669"/>
    <property type="project" value="UniProtKB-SubCell"/>
</dbReference>
<keyword evidence="4 6" id="KW-0472">Membrane</keyword>
<dbReference type="Pfam" id="PF20877">
    <property type="entry name" value="Anoctamin_N"/>
    <property type="match status" value="1"/>
</dbReference>
<dbReference type="GO" id="GO:0005254">
    <property type="term" value="F:chloride channel activity"/>
    <property type="evidence" value="ECO:0007669"/>
    <property type="project" value="TreeGrafter"/>
</dbReference>